<reference evidence="3" key="1">
    <citation type="journal article" date="2019" name="Int. J. Syst. Evol. Microbiol.">
        <title>The Global Catalogue of Microorganisms (GCM) 10K type strain sequencing project: providing services to taxonomists for standard genome sequencing and annotation.</title>
        <authorList>
            <consortium name="The Broad Institute Genomics Platform"/>
            <consortium name="The Broad Institute Genome Sequencing Center for Infectious Disease"/>
            <person name="Wu L."/>
            <person name="Ma J."/>
        </authorList>
    </citation>
    <scope>NUCLEOTIDE SEQUENCE [LARGE SCALE GENOMIC DNA]</scope>
    <source>
        <strain evidence="3">JCM 9933</strain>
    </source>
</reference>
<dbReference type="EMBL" id="BAAAFZ010000077">
    <property type="protein sequence ID" value="GAA0601337.1"/>
    <property type="molecule type" value="Genomic_DNA"/>
</dbReference>
<proteinExistence type="predicted"/>
<protein>
    <recommendedName>
        <fullName evidence="4">Lipoprotein</fullName>
    </recommendedName>
</protein>
<sequence>MKAARRALVWAVLGALLAGCSGGYTGGSGYYGGGYPRGPGYYGSPYYGGYDYGGYGRYRGYDYRGYDRFSGPRRHYGGGSVERRPPFSARPTSPPQDRLGQFWRGELPRTPPQDRLGQFWRGQLPPR</sequence>
<evidence type="ECO:0000313" key="2">
    <source>
        <dbReference type="EMBL" id="GAA0601337.1"/>
    </source>
</evidence>
<name>A0ABP3R644_9PROT</name>
<accession>A0ABP3R644</accession>
<evidence type="ECO:0008006" key="4">
    <source>
        <dbReference type="Google" id="ProtNLM"/>
    </source>
</evidence>
<evidence type="ECO:0000313" key="3">
    <source>
        <dbReference type="Proteomes" id="UP001501588"/>
    </source>
</evidence>
<dbReference type="PROSITE" id="PS51257">
    <property type="entry name" value="PROKAR_LIPOPROTEIN"/>
    <property type="match status" value="1"/>
</dbReference>
<comment type="caution">
    <text evidence="2">The sequence shown here is derived from an EMBL/GenBank/DDBJ whole genome shotgun (WGS) entry which is preliminary data.</text>
</comment>
<evidence type="ECO:0000256" key="1">
    <source>
        <dbReference type="SAM" id="MobiDB-lite"/>
    </source>
</evidence>
<gene>
    <name evidence="2" type="ORF">GCM10009416_44030</name>
</gene>
<feature type="region of interest" description="Disordered" evidence="1">
    <location>
        <begin position="72"/>
        <end position="127"/>
    </location>
</feature>
<keyword evidence="3" id="KW-1185">Reference proteome</keyword>
<dbReference type="Proteomes" id="UP001501588">
    <property type="component" value="Unassembled WGS sequence"/>
</dbReference>
<organism evidence="2 3">
    <name type="scientific">Craurococcus roseus</name>
    <dbReference type="NCBI Taxonomy" id="77585"/>
    <lineage>
        <taxon>Bacteria</taxon>
        <taxon>Pseudomonadati</taxon>
        <taxon>Pseudomonadota</taxon>
        <taxon>Alphaproteobacteria</taxon>
        <taxon>Acetobacterales</taxon>
        <taxon>Acetobacteraceae</taxon>
        <taxon>Craurococcus</taxon>
    </lineage>
</organism>